<dbReference type="AlphaFoldDB" id="A0A6C0GU25"/>
<sequence length="346" mass="39898">MAKDYSEYSVEDFAADRFFEQWVNHPNAATNQFWETWLAQHPQKKPIVEEARELVLLMGFKTTVLEEHRVEDIFKRITHTIQEEPFIKPEKVNSHRSFIHNRLVKMAAVWIGIIMIAGFLLYTFKFNATIIYTTGYRETKTITLPDQSVVTLNANSRLELADKWTDTQNREVRLEGEAFFSVVHTANHQKFIVITSEDASIEVLGTTFNVNNRRGNTRVVLSSGKVKLNLESNNQVKNVIMQPGQLVEISDKEEIITNRIVQPEAYTAWQNNILTFDDTPLWQIAQTLEDNYGLKVDIQDSTLLNRRYTGSTPADKVDILLSKLSKIFDARVTRNENSVMLKSNEK</sequence>
<dbReference type="Gene3D" id="3.55.50.30">
    <property type="match status" value="1"/>
</dbReference>
<evidence type="ECO:0000256" key="1">
    <source>
        <dbReference type="SAM" id="Phobius"/>
    </source>
</evidence>
<gene>
    <name evidence="4" type="ORF">GXP67_36045</name>
</gene>
<organism evidence="4 5">
    <name type="scientific">Rhodocytophaga rosea</name>
    <dbReference type="NCBI Taxonomy" id="2704465"/>
    <lineage>
        <taxon>Bacteria</taxon>
        <taxon>Pseudomonadati</taxon>
        <taxon>Bacteroidota</taxon>
        <taxon>Cytophagia</taxon>
        <taxon>Cytophagales</taxon>
        <taxon>Rhodocytophagaceae</taxon>
        <taxon>Rhodocytophaga</taxon>
    </lineage>
</organism>
<evidence type="ECO:0000259" key="2">
    <source>
        <dbReference type="Pfam" id="PF04773"/>
    </source>
</evidence>
<keyword evidence="5" id="KW-1185">Reference proteome</keyword>
<feature type="domain" description="Protein FecR C-terminal" evidence="3">
    <location>
        <begin position="274"/>
        <end position="339"/>
    </location>
</feature>
<keyword evidence="1" id="KW-1133">Transmembrane helix</keyword>
<evidence type="ECO:0000313" key="4">
    <source>
        <dbReference type="EMBL" id="QHT71698.1"/>
    </source>
</evidence>
<reference evidence="4 5" key="1">
    <citation type="submission" date="2020-01" db="EMBL/GenBank/DDBJ databases">
        <authorList>
            <person name="Kim M.K."/>
        </authorList>
    </citation>
    <scope>NUCLEOTIDE SEQUENCE [LARGE SCALE GENOMIC DNA]</scope>
    <source>
        <strain evidence="4 5">172606-1</strain>
    </source>
</reference>
<dbReference type="InterPro" id="IPR006860">
    <property type="entry name" value="FecR"/>
</dbReference>
<dbReference type="PANTHER" id="PTHR30273">
    <property type="entry name" value="PERIPLASMIC SIGNAL SENSOR AND SIGMA FACTOR ACTIVATOR FECR-RELATED"/>
    <property type="match status" value="1"/>
</dbReference>
<accession>A0A6C0GU25</accession>
<dbReference type="PANTHER" id="PTHR30273:SF2">
    <property type="entry name" value="PROTEIN FECR"/>
    <property type="match status" value="1"/>
</dbReference>
<dbReference type="GO" id="GO:0016989">
    <property type="term" value="F:sigma factor antagonist activity"/>
    <property type="evidence" value="ECO:0007669"/>
    <property type="project" value="TreeGrafter"/>
</dbReference>
<keyword evidence="1" id="KW-0812">Transmembrane</keyword>
<proteinExistence type="predicted"/>
<dbReference type="Pfam" id="PF16344">
    <property type="entry name" value="FecR_C"/>
    <property type="match status" value="1"/>
</dbReference>
<dbReference type="Proteomes" id="UP000480178">
    <property type="component" value="Chromosome"/>
</dbReference>
<feature type="domain" description="FecR protein" evidence="2">
    <location>
        <begin position="132"/>
        <end position="227"/>
    </location>
</feature>
<name>A0A6C0GU25_9BACT</name>
<dbReference type="Gene3D" id="2.60.120.1440">
    <property type="match status" value="1"/>
</dbReference>
<dbReference type="Pfam" id="PF04773">
    <property type="entry name" value="FecR"/>
    <property type="match status" value="1"/>
</dbReference>
<dbReference type="EMBL" id="CP048222">
    <property type="protein sequence ID" value="QHT71698.1"/>
    <property type="molecule type" value="Genomic_DNA"/>
</dbReference>
<dbReference type="RefSeq" id="WP_162447628.1">
    <property type="nucleotide sequence ID" value="NZ_CP048222.1"/>
</dbReference>
<keyword evidence="1" id="KW-0472">Membrane</keyword>
<evidence type="ECO:0000259" key="3">
    <source>
        <dbReference type="Pfam" id="PF16344"/>
    </source>
</evidence>
<evidence type="ECO:0000313" key="5">
    <source>
        <dbReference type="Proteomes" id="UP000480178"/>
    </source>
</evidence>
<dbReference type="InterPro" id="IPR012373">
    <property type="entry name" value="Ferrdict_sens_TM"/>
</dbReference>
<feature type="transmembrane region" description="Helical" evidence="1">
    <location>
        <begin position="103"/>
        <end position="124"/>
    </location>
</feature>
<dbReference type="InterPro" id="IPR032508">
    <property type="entry name" value="FecR_C"/>
</dbReference>
<dbReference type="KEGG" id="rhoz:GXP67_36045"/>
<protein>
    <submittedName>
        <fullName evidence="4">DUF4974 domain-containing protein</fullName>
    </submittedName>
</protein>
<dbReference type="PIRSF" id="PIRSF018266">
    <property type="entry name" value="FecR"/>
    <property type="match status" value="1"/>
</dbReference>